<accession>A0AAQ3QQR2</accession>
<evidence type="ECO:0000313" key="4">
    <source>
        <dbReference type="EMBL" id="WOO40538.1"/>
    </source>
</evidence>
<gene>
    <name evidence="1" type="ORF">RZN69_17365</name>
    <name evidence="2" type="ORF">RZN69_17610</name>
    <name evidence="3" type="ORF">RZN69_17855</name>
    <name evidence="4" type="ORF">RZN69_18100</name>
</gene>
<dbReference type="KEGG" id="puo:RZN69_17365"/>
<dbReference type="AlphaFoldDB" id="A0AAQ3QQR2"/>
<name>A0AAQ3QQR2_9BACT</name>
<dbReference type="RefSeq" id="WP_317832620.1">
    <property type="nucleotide sequence ID" value="NZ_CP136920.1"/>
</dbReference>
<evidence type="ECO:0000313" key="1">
    <source>
        <dbReference type="EMBL" id="WOO40391.1"/>
    </source>
</evidence>
<dbReference type="EMBL" id="CP136920">
    <property type="protein sequence ID" value="WOO40538.1"/>
    <property type="molecule type" value="Genomic_DNA"/>
</dbReference>
<dbReference type="KEGG" id="puo:RZN69_17855"/>
<reference evidence="4 5" key="1">
    <citation type="submission" date="2023-10" db="EMBL/GenBank/DDBJ databases">
        <title>Rubellicoccus peritrichatus gen. nov., sp. nov., isolated from an algae of coral reef tank.</title>
        <authorList>
            <person name="Luo J."/>
        </authorList>
    </citation>
    <scope>NUCLEOTIDE SEQUENCE [LARGE SCALE GENOMIC DNA]</scope>
    <source>
        <strain evidence="4 5">CR14</strain>
    </source>
</reference>
<dbReference type="SUPFAM" id="SSF101386">
    <property type="entry name" value="all-alpha NTP pyrophosphatases"/>
    <property type="match status" value="1"/>
</dbReference>
<dbReference type="EMBL" id="CP136920">
    <property type="protein sequence ID" value="WOO40440.1"/>
    <property type="molecule type" value="Genomic_DNA"/>
</dbReference>
<dbReference type="Gene3D" id="1.10.287.1080">
    <property type="entry name" value="MazG-like"/>
    <property type="match status" value="1"/>
</dbReference>
<proteinExistence type="predicted"/>
<protein>
    <submittedName>
        <fullName evidence="4">Uncharacterized protein</fullName>
    </submittedName>
</protein>
<dbReference type="Proteomes" id="UP001304300">
    <property type="component" value="Chromosome"/>
</dbReference>
<organism evidence="4 5">
    <name type="scientific">Rubellicoccus peritrichatus</name>
    <dbReference type="NCBI Taxonomy" id="3080537"/>
    <lineage>
        <taxon>Bacteria</taxon>
        <taxon>Pseudomonadati</taxon>
        <taxon>Verrucomicrobiota</taxon>
        <taxon>Opitutia</taxon>
        <taxon>Puniceicoccales</taxon>
        <taxon>Cerasicoccaceae</taxon>
        <taxon>Rubellicoccus</taxon>
    </lineage>
</organism>
<dbReference type="EMBL" id="CP136920">
    <property type="protein sequence ID" value="WOO40391.1"/>
    <property type="molecule type" value="Genomic_DNA"/>
</dbReference>
<sequence>MVPTKEENPNGLHQKYVVTKADGSSVDPDAEYFVLRLDYKGGDVSHVRACRAALSMYAKAIQERIPDLANDLKERYDLHHPFIEAWLLMAKRTHQTNCDKGFVAEDGNIDHGTQFMLMVCELCEAFEAFRSSAPDDKLPWREGREVELGDTVIRIMNYATQAKLNVAPAMIEKDEYNQGRPYKHGGKKF</sequence>
<dbReference type="KEGG" id="puo:RZN69_18100"/>
<keyword evidence="5" id="KW-1185">Reference proteome</keyword>
<evidence type="ECO:0000313" key="2">
    <source>
        <dbReference type="EMBL" id="WOO40440.1"/>
    </source>
</evidence>
<evidence type="ECO:0000313" key="3">
    <source>
        <dbReference type="EMBL" id="WOO40489.1"/>
    </source>
</evidence>
<dbReference type="KEGG" id="puo:RZN69_17610"/>
<evidence type="ECO:0000313" key="5">
    <source>
        <dbReference type="Proteomes" id="UP001304300"/>
    </source>
</evidence>
<dbReference type="CDD" id="cd11542">
    <property type="entry name" value="NTP-PPase_u5"/>
    <property type="match status" value="1"/>
</dbReference>
<dbReference type="EMBL" id="CP136920">
    <property type="protein sequence ID" value="WOO40489.1"/>
    <property type="molecule type" value="Genomic_DNA"/>
</dbReference>